<comment type="caution">
    <text evidence="1">The sequence shown here is derived from an EMBL/GenBank/DDBJ whole genome shotgun (WGS) entry which is preliminary data.</text>
</comment>
<dbReference type="EMBL" id="JACOGA010000002">
    <property type="protein sequence ID" value="MBC3872643.1"/>
    <property type="molecule type" value="Genomic_DNA"/>
</dbReference>
<name>A0ABR6Y7Q4_9BURK</name>
<sequence>MNWLDSIKRKMEAKLTSIEVIEELGFDTYSCSLDDSAYAHHFEAWRNNGIVTEENMQNLSPTDAEKQLFNRSGYAREFALLVLVAQDHKQSFNAVITRLNDYVKKNRAIATKTVLAWLTEVSIEELLVALPALMNLQRQSRTTADVIIAALKQRLFDPANQIMLLQAIEHSNHKIGALCWQLCNQFFNWNVYEKISFAVKCKDISIKHAMCSEVSKLTASELLSFIPQLQKIKLMQLRREVLLQLRRNGLLDEVDCIKTAIWDKSYGIRWMGRLWAKEVPQFLYDEYHDALTGKLSISRMLFALEGLRELNKADGIELCLSVLNFSHISVRRRALETLCKLDKKNINHYLNHCIRDQDIQMLKTCFQISFRESSLFDTALLRSLAEVRKNESIFFTELLRYANTVLGWQGIEYAALLSCADFDTKNKVKNELHSFLRTWSRSQLYQTISNEKFQEIRTWLNDNELNALGDIGNEIRFLFKTTENRFKT</sequence>
<keyword evidence="2" id="KW-1185">Reference proteome</keyword>
<evidence type="ECO:0008006" key="3">
    <source>
        <dbReference type="Google" id="ProtNLM"/>
    </source>
</evidence>
<organism evidence="1 2">
    <name type="scientific">Undibacterium flavidum</name>
    <dbReference type="NCBI Taxonomy" id="2762297"/>
    <lineage>
        <taxon>Bacteria</taxon>
        <taxon>Pseudomonadati</taxon>
        <taxon>Pseudomonadota</taxon>
        <taxon>Betaproteobacteria</taxon>
        <taxon>Burkholderiales</taxon>
        <taxon>Oxalobacteraceae</taxon>
        <taxon>Undibacterium</taxon>
    </lineage>
</organism>
<proteinExistence type="predicted"/>
<reference evidence="1 2" key="1">
    <citation type="submission" date="2020-08" db="EMBL/GenBank/DDBJ databases">
        <title>Novel species isolated from subtropical streams in China.</title>
        <authorList>
            <person name="Lu H."/>
        </authorList>
    </citation>
    <scope>NUCLEOTIDE SEQUENCE [LARGE SCALE GENOMIC DNA]</scope>
    <source>
        <strain evidence="1 2">LX15W</strain>
    </source>
</reference>
<protein>
    <recommendedName>
        <fullName evidence="3">HEAT repeat protein</fullName>
    </recommendedName>
</protein>
<accession>A0ABR6Y7Q4</accession>
<dbReference type="RefSeq" id="WP_186940622.1">
    <property type="nucleotide sequence ID" value="NZ_JACOGA010000002.1"/>
</dbReference>
<evidence type="ECO:0000313" key="1">
    <source>
        <dbReference type="EMBL" id="MBC3872643.1"/>
    </source>
</evidence>
<gene>
    <name evidence="1" type="ORF">H8K55_03510</name>
</gene>
<dbReference type="Proteomes" id="UP000624279">
    <property type="component" value="Unassembled WGS sequence"/>
</dbReference>
<evidence type="ECO:0000313" key="2">
    <source>
        <dbReference type="Proteomes" id="UP000624279"/>
    </source>
</evidence>